<organism evidence="2 3">
    <name type="scientific">Plasmodium vivax (strain Brazil I)</name>
    <dbReference type="NCBI Taxonomy" id="1033975"/>
    <lineage>
        <taxon>Eukaryota</taxon>
        <taxon>Sar</taxon>
        <taxon>Alveolata</taxon>
        <taxon>Apicomplexa</taxon>
        <taxon>Aconoidasida</taxon>
        <taxon>Haemosporida</taxon>
        <taxon>Plasmodiidae</taxon>
        <taxon>Plasmodium</taxon>
        <taxon>Plasmodium (Plasmodium)</taxon>
    </lineage>
</organism>
<sequence length="345" mass="39705">MNVKIINFFFTKIAAFALVLSVRNCSYEASSFCELQNGRNSQNGTLLGVRTSRLLFGGVNVGEETKNNSLKGRIINVLEKDGNEFSKHLNALMHDESFRNELNFLTDDRNAQRTLNTLIRDDSSESVSSLSNFEENYKRPLNELKRNVSEDSIFDDLGVYDSEESINYMSNDSLYNSGLDILKNEKYSTISDAINEEKEFDKLIREHKYKKVTESGICGLLKRIDKTVESDMLNIMKSDFIRGYGYSKKYSAKYRSGYKKLLNDIKQYRIFLPLIIFGTIAVVIMPQMLFGCLFGITAACSASVFKMYIVSLLLSFSLGLYYQIKYDKCKKIIKHYVKYRKRPRL</sequence>
<dbReference type="Proteomes" id="UP000053327">
    <property type="component" value="Unassembled WGS sequence"/>
</dbReference>
<protein>
    <recommendedName>
        <fullName evidence="4">Pv-fam-d protein</fullName>
    </recommendedName>
</protein>
<accession>A0A0J9SKF3</accession>
<feature type="transmembrane region" description="Helical" evidence="1">
    <location>
        <begin position="270"/>
        <end position="299"/>
    </location>
</feature>
<reference evidence="2 3" key="1">
    <citation type="submission" date="2011-08" db="EMBL/GenBank/DDBJ databases">
        <title>The Genome Sequence of Plasmodium vivax Brazil I.</title>
        <authorList>
            <consortium name="The Broad Institute Genome Sequencing Platform"/>
            <consortium name="The Broad Institute Genome Sequencing Center for Infectious Disease"/>
            <person name="Neafsey D."/>
            <person name="Carlton J."/>
            <person name="Barnwell J."/>
            <person name="Collins W."/>
            <person name="Escalante A."/>
            <person name="Mullikin J."/>
            <person name="Saul A."/>
            <person name="Guigo R."/>
            <person name="Camara F."/>
            <person name="Young S.K."/>
            <person name="Zeng Q."/>
            <person name="Gargeya S."/>
            <person name="Fitzgerald M."/>
            <person name="Haas B."/>
            <person name="Abouelleil A."/>
            <person name="Alvarado L."/>
            <person name="Arachchi H.M."/>
            <person name="Berlin A."/>
            <person name="Brown A."/>
            <person name="Chapman S.B."/>
            <person name="Chen Z."/>
            <person name="Dunbar C."/>
            <person name="Freedman E."/>
            <person name="Gearin G."/>
            <person name="Gellesch M."/>
            <person name="Goldberg J."/>
            <person name="Griggs A."/>
            <person name="Gujja S."/>
            <person name="Heiman D."/>
            <person name="Howarth C."/>
            <person name="Larson L."/>
            <person name="Lui A."/>
            <person name="MacDonald P.J.P."/>
            <person name="Montmayeur A."/>
            <person name="Murphy C."/>
            <person name="Neiman D."/>
            <person name="Pearson M."/>
            <person name="Priest M."/>
            <person name="Roberts A."/>
            <person name="Saif S."/>
            <person name="Shea T."/>
            <person name="Shenoy N."/>
            <person name="Sisk P."/>
            <person name="Stolte C."/>
            <person name="Sykes S."/>
            <person name="Wortman J."/>
            <person name="Nusbaum C."/>
            <person name="Birren B."/>
        </authorList>
    </citation>
    <scope>NUCLEOTIDE SEQUENCE [LARGE SCALE GENOMIC DNA]</scope>
    <source>
        <strain evidence="2 3">Brazil I</strain>
    </source>
</reference>
<keyword evidence="1" id="KW-0472">Membrane</keyword>
<dbReference type="OrthoDB" id="383948at2759"/>
<keyword evidence="1" id="KW-0812">Transmembrane</keyword>
<dbReference type="EMBL" id="KQ234875">
    <property type="protein sequence ID" value="KMZ83525.1"/>
    <property type="molecule type" value="Genomic_DNA"/>
</dbReference>
<feature type="transmembrane region" description="Helical" evidence="1">
    <location>
        <begin position="305"/>
        <end position="324"/>
    </location>
</feature>
<gene>
    <name evidence="2" type="ORF">PVBG_00605</name>
</gene>
<dbReference type="AlphaFoldDB" id="A0A0J9SKF3"/>
<evidence type="ECO:0008006" key="4">
    <source>
        <dbReference type="Google" id="ProtNLM"/>
    </source>
</evidence>
<proteinExistence type="predicted"/>
<evidence type="ECO:0000256" key="1">
    <source>
        <dbReference type="SAM" id="Phobius"/>
    </source>
</evidence>
<name>A0A0J9SKF3_PLAV1</name>
<keyword evidence="1" id="KW-1133">Transmembrane helix</keyword>
<evidence type="ECO:0000313" key="3">
    <source>
        <dbReference type="Proteomes" id="UP000053327"/>
    </source>
</evidence>
<evidence type="ECO:0000313" key="2">
    <source>
        <dbReference type="EMBL" id="KMZ83525.1"/>
    </source>
</evidence>